<dbReference type="AlphaFoldDB" id="A0A835Y8M1"/>
<proteinExistence type="predicted"/>
<dbReference type="OrthoDB" id="498371at2759"/>
<protein>
    <recommendedName>
        <fullName evidence="5">Ankyrin repeat domain-containing protein</fullName>
    </recommendedName>
</protein>
<feature type="region of interest" description="Disordered" evidence="1">
    <location>
        <begin position="1"/>
        <end position="21"/>
    </location>
</feature>
<dbReference type="GO" id="GO:0030149">
    <property type="term" value="P:sphingolipid catabolic process"/>
    <property type="evidence" value="ECO:0007669"/>
    <property type="project" value="TreeGrafter"/>
</dbReference>
<feature type="transmembrane region" description="Helical" evidence="2">
    <location>
        <begin position="97"/>
        <end position="116"/>
    </location>
</feature>
<evidence type="ECO:0000256" key="1">
    <source>
        <dbReference type="SAM" id="MobiDB-lite"/>
    </source>
</evidence>
<dbReference type="SUPFAM" id="SSF48403">
    <property type="entry name" value="Ankyrin repeat"/>
    <property type="match status" value="1"/>
</dbReference>
<keyword evidence="2" id="KW-0812">Transmembrane</keyword>
<keyword evidence="2" id="KW-0472">Membrane</keyword>
<keyword evidence="4" id="KW-1185">Reference proteome</keyword>
<evidence type="ECO:0008006" key="5">
    <source>
        <dbReference type="Google" id="ProtNLM"/>
    </source>
</evidence>
<dbReference type="GO" id="GO:0046513">
    <property type="term" value="P:ceramide biosynthetic process"/>
    <property type="evidence" value="ECO:0007669"/>
    <property type="project" value="TreeGrafter"/>
</dbReference>
<dbReference type="Proteomes" id="UP000612055">
    <property type="component" value="Unassembled WGS sequence"/>
</dbReference>
<reference evidence="3" key="1">
    <citation type="journal article" date="2020" name="bioRxiv">
        <title>Comparative genomics of Chlamydomonas.</title>
        <authorList>
            <person name="Craig R.J."/>
            <person name="Hasan A.R."/>
            <person name="Ness R.W."/>
            <person name="Keightley P.D."/>
        </authorList>
    </citation>
    <scope>NUCLEOTIDE SEQUENCE</scope>
    <source>
        <strain evidence="3">CCAP 11/70</strain>
    </source>
</reference>
<accession>A0A835Y8M1</accession>
<dbReference type="GO" id="GO:0071944">
    <property type="term" value="C:cell periphery"/>
    <property type="evidence" value="ECO:0007669"/>
    <property type="project" value="TreeGrafter"/>
</dbReference>
<dbReference type="PANTHER" id="PTHR12393">
    <property type="entry name" value="SPHINGOMYELIN PHOSPHODIESTERASE RELATED"/>
    <property type="match status" value="1"/>
</dbReference>
<dbReference type="Gene3D" id="1.25.40.20">
    <property type="entry name" value="Ankyrin repeat-containing domain"/>
    <property type="match status" value="2"/>
</dbReference>
<sequence length="853" mass="91176">MSCKRSRRTPVAEPEPSPVSADDAASVWTNAIVQNVASFLPSNEVACLRLVNKATAEQFRGHARIRLSQPVPPWAFTERWSAPGSCKQYTREQQEKLVSLVAASGVVANLAVALAATGRARARQEDLEAAAEAGTLDMCKHLVGPGRLVGAVLWPEVLHAAARGGHRLVCEWCLEAGEHIGPTELGEAAIQAATAGHAALMDWLLVQIRSKLRPGTEPYDPFELAEAVVEGCDFATVQHLWQDPAHAAEMQGLQGHDHEDLLSAALRSRGPDWQAKAEWLMAAHGLALDSGVFYEDAVGLPAEAALERYEWLKGRGCAPDDEAVEAAVESGNAAAVGWLLAQGLRPAIVPVVLGEAAHAGHLGVLQAVHGAGLEINFKEVAIEAASGGRLAVLTWAVGLLRAAQRGNFLEDTIMTAAAEGGCLECMRWLAERGADMEDDAWPAAVSSGCEAAVELLVELGCPKPTDGRPYGRAVEEHEWAMLPLLRRLEVPLGRVKPKGLFLAAAQGGAPLRSLQWLVAEFGVPEWGVLTRAAGEAWHAGGQPEVLAWIKGLARFTELREARDECHQWEDIDDDQQLMPYAVHLAALKGCGLATVKRLGKLVGPLEDEDLDAALGAALRCALPDWPDKAAWLLSLGARPQPSHYAAPAKLPGPEALQRYAWLQSEGCAPDPADDHTVLEVVRNGNGPALEWLLAAGVRPDPSGKLYDNRIHVAACSSHLGVLQALKAAGCSGLDPKKLMGAAAGGGHLELMAWVYEEFDWGDDAALSSPGLFSAAVDGQPYERAILENEWGVMRPMRAAGLDFGPTSVGVRNRDLYGMACREHAPSPVRRWLEAERFPGAMPRWSGAGEQAPA</sequence>
<gene>
    <name evidence="3" type="ORF">HYH03_003548</name>
</gene>
<dbReference type="GO" id="GO:0005783">
    <property type="term" value="C:endoplasmic reticulum"/>
    <property type="evidence" value="ECO:0007669"/>
    <property type="project" value="TreeGrafter"/>
</dbReference>
<keyword evidence="2" id="KW-1133">Transmembrane helix</keyword>
<dbReference type="InterPro" id="IPR036770">
    <property type="entry name" value="Ankyrin_rpt-contain_sf"/>
</dbReference>
<dbReference type="PANTHER" id="PTHR12393:SF6">
    <property type="entry name" value="SPHINGOMYELIN PHOSPHODIESTERASE 2"/>
    <property type="match status" value="1"/>
</dbReference>
<organism evidence="3 4">
    <name type="scientific">Edaphochlamys debaryana</name>
    <dbReference type="NCBI Taxonomy" id="47281"/>
    <lineage>
        <taxon>Eukaryota</taxon>
        <taxon>Viridiplantae</taxon>
        <taxon>Chlorophyta</taxon>
        <taxon>core chlorophytes</taxon>
        <taxon>Chlorophyceae</taxon>
        <taxon>CS clade</taxon>
        <taxon>Chlamydomonadales</taxon>
        <taxon>Chlamydomonadales incertae sedis</taxon>
        <taxon>Edaphochlamys</taxon>
    </lineage>
</organism>
<evidence type="ECO:0000313" key="4">
    <source>
        <dbReference type="Proteomes" id="UP000612055"/>
    </source>
</evidence>
<comment type="caution">
    <text evidence="3">The sequence shown here is derived from an EMBL/GenBank/DDBJ whole genome shotgun (WGS) entry which is preliminary data.</text>
</comment>
<name>A0A835Y8M1_9CHLO</name>
<evidence type="ECO:0000256" key="2">
    <source>
        <dbReference type="SAM" id="Phobius"/>
    </source>
</evidence>
<evidence type="ECO:0000313" key="3">
    <source>
        <dbReference type="EMBL" id="KAG2498287.1"/>
    </source>
</evidence>
<dbReference type="GO" id="GO:0004620">
    <property type="term" value="F:phospholipase activity"/>
    <property type="evidence" value="ECO:0007669"/>
    <property type="project" value="TreeGrafter"/>
</dbReference>
<dbReference type="EMBL" id="JAEHOE010000010">
    <property type="protein sequence ID" value="KAG2498287.1"/>
    <property type="molecule type" value="Genomic_DNA"/>
</dbReference>
<dbReference type="GO" id="GO:0016020">
    <property type="term" value="C:membrane"/>
    <property type="evidence" value="ECO:0007669"/>
    <property type="project" value="TreeGrafter"/>
</dbReference>